<evidence type="ECO:0000313" key="10">
    <source>
        <dbReference type="Proteomes" id="UP000295765"/>
    </source>
</evidence>
<feature type="transmembrane region" description="Helical" evidence="7">
    <location>
        <begin position="310"/>
        <end position="328"/>
    </location>
</feature>
<dbReference type="PANTHER" id="PTHR42718:SF46">
    <property type="entry name" value="BLR6921 PROTEIN"/>
    <property type="match status" value="1"/>
</dbReference>
<evidence type="ECO:0000256" key="1">
    <source>
        <dbReference type="ARBA" id="ARBA00004651"/>
    </source>
</evidence>
<dbReference type="InterPro" id="IPR020846">
    <property type="entry name" value="MFS_dom"/>
</dbReference>
<feature type="transmembrane region" description="Helical" evidence="7">
    <location>
        <begin position="235"/>
        <end position="253"/>
    </location>
</feature>
<proteinExistence type="predicted"/>
<feature type="transmembrane region" description="Helical" evidence="7">
    <location>
        <begin position="411"/>
        <end position="431"/>
    </location>
</feature>
<evidence type="ECO:0000256" key="6">
    <source>
        <dbReference type="ARBA" id="ARBA00023136"/>
    </source>
</evidence>
<feature type="transmembrane region" description="Helical" evidence="7">
    <location>
        <begin position="443"/>
        <end position="465"/>
    </location>
</feature>
<feature type="transmembrane region" description="Helical" evidence="7">
    <location>
        <begin position="340"/>
        <end position="358"/>
    </location>
</feature>
<dbReference type="InterPro" id="IPR011701">
    <property type="entry name" value="MFS"/>
</dbReference>
<dbReference type="PROSITE" id="PS50850">
    <property type="entry name" value="MFS"/>
    <property type="match status" value="1"/>
</dbReference>
<dbReference type="CDD" id="cd17321">
    <property type="entry name" value="MFS_MMR_MDR_like"/>
    <property type="match status" value="1"/>
</dbReference>
<feature type="domain" description="Major facilitator superfamily (MFS) profile" evidence="8">
    <location>
        <begin position="22"/>
        <end position="470"/>
    </location>
</feature>
<dbReference type="Gene3D" id="1.20.1720.10">
    <property type="entry name" value="Multidrug resistance protein D"/>
    <property type="match status" value="1"/>
</dbReference>
<dbReference type="Proteomes" id="UP000295765">
    <property type="component" value="Unassembled WGS sequence"/>
</dbReference>
<sequence length="484" mass="48458">MSKPSTVETAGAAAWPASVRWALAGLSLSVLLSSLGVSIANVGLPTLAQAFGASFQQVQWVVLAYLLATTTLVVSVGRLGDLIGRRRLLLGGIALFTAASALCAAAPTLGLLIAARAAQGLGAAVMMALALAFVGETVPQATTGRAMGLLGTMSAVGTALGPSLGGVLIAGFGWPALFLAEVPLGLVALLLAQRCLPVDRRGVERAGFDYAGTLLLALTLAAYALAMTIGRGRFGPLNAALLLAAAVGAGLFVRAEAKAASPLVRLALFRDPRLGAGFAMSALVTTVVMATLVVGPFYLAGALALDAARVGLVMSCGPLVSALAGVPAGRLVDRFGARRMGIAGLAGMLAGCALLPLLPTGFGVPGYVAPLVVVTAGYALFQAANNTAVMTKVRAEQRGVVSGLLNLSRNLGLITGASLMGAVFALGAATTELAGARPEALAAGLRFTFAVAALLIIAALAIASASRRRAAAPDRLQEDGCGVE</sequence>
<keyword evidence="2" id="KW-0813">Transport</keyword>
<feature type="transmembrane region" description="Helical" evidence="7">
    <location>
        <begin position="60"/>
        <end position="76"/>
    </location>
</feature>
<comment type="subcellular location">
    <subcellularLocation>
        <location evidence="1">Cell membrane</location>
        <topology evidence="1">Multi-pass membrane protein</topology>
    </subcellularLocation>
</comment>
<dbReference type="RefSeq" id="WP_132545312.1">
    <property type="nucleotide sequence ID" value="NZ_SLWY01000025.1"/>
</dbReference>
<keyword evidence="5 7" id="KW-1133">Transmembrane helix</keyword>
<comment type="caution">
    <text evidence="9">The sequence shown here is derived from an EMBL/GenBank/DDBJ whole genome shotgun (WGS) entry which is preliminary data.</text>
</comment>
<protein>
    <submittedName>
        <fullName evidence="9">EmrB/QacA subfamily drug resistance transporter</fullName>
    </submittedName>
</protein>
<gene>
    <name evidence="9" type="ORF">EV699_1254</name>
</gene>
<feature type="transmembrane region" description="Helical" evidence="7">
    <location>
        <begin position="113"/>
        <end position="134"/>
    </location>
</feature>
<accession>A0A4R2KWT5</accession>
<keyword evidence="3" id="KW-1003">Cell membrane</keyword>
<dbReference type="OrthoDB" id="9812221at2"/>
<keyword evidence="10" id="KW-1185">Reference proteome</keyword>
<dbReference type="GO" id="GO:0005886">
    <property type="term" value="C:plasma membrane"/>
    <property type="evidence" value="ECO:0007669"/>
    <property type="project" value="UniProtKB-SubCell"/>
</dbReference>
<evidence type="ECO:0000256" key="2">
    <source>
        <dbReference type="ARBA" id="ARBA00022448"/>
    </source>
</evidence>
<keyword evidence="4 7" id="KW-0812">Transmembrane</keyword>
<dbReference type="PRINTS" id="PR01036">
    <property type="entry name" value="TCRTETB"/>
</dbReference>
<feature type="transmembrane region" description="Helical" evidence="7">
    <location>
        <begin position="364"/>
        <end position="384"/>
    </location>
</feature>
<evidence type="ECO:0000256" key="4">
    <source>
        <dbReference type="ARBA" id="ARBA00022692"/>
    </source>
</evidence>
<feature type="transmembrane region" description="Helical" evidence="7">
    <location>
        <begin position="176"/>
        <end position="196"/>
    </location>
</feature>
<dbReference type="GO" id="GO:0022857">
    <property type="term" value="F:transmembrane transporter activity"/>
    <property type="evidence" value="ECO:0007669"/>
    <property type="project" value="InterPro"/>
</dbReference>
<dbReference type="InterPro" id="IPR036259">
    <property type="entry name" value="MFS_trans_sf"/>
</dbReference>
<dbReference type="Pfam" id="PF07690">
    <property type="entry name" value="MFS_1"/>
    <property type="match status" value="1"/>
</dbReference>
<evidence type="ECO:0000256" key="7">
    <source>
        <dbReference type="SAM" id="Phobius"/>
    </source>
</evidence>
<dbReference type="SUPFAM" id="SSF103473">
    <property type="entry name" value="MFS general substrate transporter"/>
    <property type="match status" value="1"/>
</dbReference>
<feature type="transmembrane region" description="Helical" evidence="7">
    <location>
        <begin position="208"/>
        <end position="229"/>
    </location>
</feature>
<name>A0A4R2KWT5_9GAMM</name>
<feature type="transmembrane region" description="Helical" evidence="7">
    <location>
        <begin position="146"/>
        <end position="170"/>
    </location>
</feature>
<dbReference type="Gene3D" id="1.20.1250.20">
    <property type="entry name" value="MFS general substrate transporter like domains"/>
    <property type="match status" value="1"/>
</dbReference>
<dbReference type="PANTHER" id="PTHR42718">
    <property type="entry name" value="MAJOR FACILITATOR SUPERFAMILY MULTIDRUG TRANSPORTER MFSC"/>
    <property type="match status" value="1"/>
</dbReference>
<evidence type="ECO:0000259" key="8">
    <source>
        <dbReference type="PROSITE" id="PS50850"/>
    </source>
</evidence>
<dbReference type="AlphaFoldDB" id="A0A4R2KWT5"/>
<reference evidence="9 10" key="1">
    <citation type="submission" date="2019-03" db="EMBL/GenBank/DDBJ databases">
        <title>Genomic Encyclopedia of Type Strains, Phase IV (KMG-IV): sequencing the most valuable type-strain genomes for metagenomic binning, comparative biology and taxonomic classification.</title>
        <authorList>
            <person name="Goeker M."/>
        </authorList>
    </citation>
    <scope>NUCLEOTIDE SEQUENCE [LARGE SCALE GENOMIC DNA]</scope>
    <source>
        <strain evidence="9 10">DSM 25287</strain>
    </source>
</reference>
<evidence type="ECO:0000256" key="3">
    <source>
        <dbReference type="ARBA" id="ARBA00022475"/>
    </source>
</evidence>
<organism evidence="9 10">
    <name type="scientific">Plasticicumulans lactativorans</name>
    <dbReference type="NCBI Taxonomy" id="1133106"/>
    <lineage>
        <taxon>Bacteria</taxon>
        <taxon>Pseudomonadati</taxon>
        <taxon>Pseudomonadota</taxon>
        <taxon>Gammaproteobacteria</taxon>
        <taxon>Candidatus Competibacteraceae</taxon>
        <taxon>Plasticicumulans</taxon>
    </lineage>
</organism>
<keyword evidence="6 7" id="KW-0472">Membrane</keyword>
<evidence type="ECO:0000256" key="5">
    <source>
        <dbReference type="ARBA" id="ARBA00022989"/>
    </source>
</evidence>
<dbReference type="EMBL" id="SLWY01000025">
    <property type="protein sequence ID" value="TCO77502.1"/>
    <property type="molecule type" value="Genomic_DNA"/>
</dbReference>
<feature type="transmembrane region" description="Helical" evidence="7">
    <location>
        <begin position="88"/>
        <end position="107"/>
    </location>
</feature>
<feature type="transmembrane region" description="Helical" evidence="7">
    <location>
        <begin position="274"/>
        <end position="298"/>
    </location>
</feature>
<evidence type="ECO:0000313" key="9">
    <source>
        <dbReference type="EMBL" id="TCO77502.1"/>
    </source>
</evidence>